<dbReference type="AlphaFoldDB" id="X0VF10"/>
<feature type="non-terminal residue" evidence="2">
    <location>
        <position position="1"/>
    </location>
</feature>
<sequence>EQVRAAGYKVYVDTRVDCMHIGDMYVNKAWVESYHKSDMDNVLLDTVKGYAEEANWWDEIWMDSNIRNIGRRKDPILNALRDHIPKGVTVADFGCGDGGMLVSFKEELDCEVYGYDFSHESIRFLKRFDIEGEIADIRKHNLNGESYHTVLFSHVLEHLKDEDIPNAMKVISGMAEEQAFIIVPKEPTLHIEHKKIYDEDMLRATVEPYFEDVDIKVIRGSPDTPKDYRHIIAHCRRPYVGKSFQEGRE</sequence>
<protein>
    <recommendedName>
        <fullName evidence="1">Methyltransferase domain-containing protein</fullName>
    </recommendedName>
</protein>
<comment type="caution">
    <text evidence="2">The sequence shown here is derived from an EMBL/GenBank/DDBJ whole genome shotgun (WGS) entry which is preliminary data.</text>
</comment>
<proteinExistence type="predicted"/>
<accession>X0VF10</accession>
<dbReference type="EMBL" id="BARS01011058">
    <property type="protein sequence ID" value="GAF99125.1"/>
    <property type="molecule type" value="Genomic_DNA"/>
</dbReference>
<evidence type="ECO:0000313" key="2">
    <source>
        <dbReference type="EMBL" id="GAF99125.1"/>
    </source>
</evidence>
<dbReference type="Gene3D" id="3.40.50.150">
    <property type="entry name" value="Vaccinia Virus protein VP39"/>
    <property type="match status" value="1"/>
</dbReference>
<feature type="domain" description="Methyltransferase" evidence="1">
    <location>
        <begin position="90"/>
        <end position="171"/>
    </location>
</feature>
<name>X0VF10_9ZZZZ</name>
<reference evidence="2" key="1">
    <citation type="journal article" date="2014" name="Front. Microbiol.">
        <title>High frequency of phylogenetically diverse reductive dehalogenase-homologous genes in deep subseafloor sedimentary metagenomes.</title>
        <authorList>
            <person name="Kawai M."/>
            <person name="Futagami T."/>
            <person name="Toyoda A."/>
            <person name="Takaki Y."/>
            <person name="Nishi S."/>
            <person name="Hori S."/>
            <person name="Arai W."/>
            <person name="Tsubouchi T."/>
            <person name="Morono Y."/>
            <person name="Uchiyama I."/>
            <person name="Ito T."/>
            <person name="Fujiyama A."/>
            <person name="Inagaki F."/>
            <person name="Takami H."/>
        </authorList>
    </citation>
    <scope>NUCLEOTIDE SEQUENCE</scope>
    <source>
        <strain evidence="2">Expedition CK06-06</strain>
    </source>
</reference>
<dbReference type="CDD" id="cd02440">
    <property type="entry name" value="AdoMet_MTases"/>
    <property type="match status" value="1"/>
</dbReference>
<gene>
    <name evidence="2" type="ORF">S01H1_20264</name>
</gene>
<dbReference type="Pfam" id="PF13649">
    <property type="entry name" value="Methyltransf_25"/>
    <property type="match status" value="1"/>
</dbReference>
<organism evidence="2">
    <name type="scientific">marine sediment metagenome</name>
    <dbReference type="NCBI Taxonomy" id="412755"/>
    <lineage>
        <taxon>unclassified sequences</taxon>
        <taxon>metagenomes</taxon>
        <taxon>ecological metagenomes</taxon>
    </lineage>
</organism>
<evidence type="ECO:0000259" key="1">
    <source>
        <dbReference type="Pfam" id="PF13649"/>
    </source>
</evidence>
<dbReference type="InterPro" id="IPR029063">
    <property type="entry name" value="SAM-dependent_MTases_sf"/>
</dbReference>
<dbReference type="InterPro" id="IPR041698">
    <property type="entry name" value="Methyltransf_25"/>
</dbReference>
<dbReference type="SUPFAM" id="SSF53335">
    <property type="entry name" value="S-adenosyl-L-methionine-dependent methyltransferases"/>
    <property type="match status" value="1"/>
</dbReference>